<dbReference type="GO" id="GO:0009103">
    <property type="term" value="P:lipopolysaccharide biosynthetic process"/>
    <property type="evidence" value="ECO:0007669"/>
    <property type="project" value="UniProtKB-ARBA"/>
</dbReference>
<feature type="transmembrane region" description="Helical" evidence="8">
    <location>
        <begin position="126"/>
        <end position="145"/>
    </location>
</feature>
<evidence type="ECO:0000256" key="8">
    <source>
        <dbReference type="SAM" id="Phobius"/>
    </source>
</evidence>
<feature type="transmembrane region" description="Helical" evidence="8">
    <location>
        <begin position="393"/>
        <end position="414"/>
    </location>
</feature>
<feature type="transmembrane region" description="Helical" evidence="8">
    <location>
        <begin position="426"/>
        <end position="445"/>
    </location>
</feature>
<feature type="transmembrane region" description="Helical" evidence="8">
    <location>
        <begin position="209"/>
        <end position="228"/>
    </location>
</feature>
<feature type="transmembrane region" description="Helical" evidence="8">
    <location>
        <begin position="184"/>
        <end position="203"/>
    </location>
</feature>
<evidence type="ECO:0000256" key="7">
    <source>
        <dbReference type="ARBA" id="ARBA00023136"/>
    </source>
</evidence>
<evidence type="ECO:0000256" key="1">
    <source>
        <dbReference type="ARBA" id="ARBA00004651"/>
    </source>
</evidence>
<keyword evidence="6 8" id="KW-1133">Transmembrane helix</keyword>
<dbReference type="GO" id="GO:0005886">
    <property type="term" value="C:plasma membrane"/>
    <property type="evidence" value="ECO:0007669"/>
    <property type="project" value="UniProtKB-SubCell"/>
</dbReference>
<dbReference type="Proteomes" id="UP000199428">
    <property type="component" value="Unassembled WGS sequence"/>
</dbReference>
<evidence type="ECO:0000256" key="5">
    <source>
        <dbReference type="ARBA" id="ARBA00022692"/>
    </source>
</evidence>
<reference evidence="9 10" key="1">
    <citation type="submission" date="2016-10" db="EMBL/GenBank/DDBJ databases">
        <authorList>
            <person name="de Groot N.N."/>
        </authorList>
    </citation>
    <scope>NUCLEOTIDE SEQUENCE [LARGE SCALE GENOMIC DNA]</scope>
    <source>
        <strain evidence="9 10">DSM 10317</strain>
    </source>
</reference>
<proteinExistence type="predicted"/>
<evidence type="ECO:0008006" key="11">
    <source>
        <dbReference type="Google" id="ProtNLM"/>
    </source>
</evidence>
<dbReference type="AlphaFoldDB" id="A0A1G5S4K3"/>
<protein>
    <recommendedName>
        <fullName evidence="11">Glycosyltransferase RgtA/B/C/D-like domain-containing protein</fullName>
    </recommendedName>
</protein>
<evidence type="ECO:0000256" key="4">
    <source>
        <dbReference type="ARBA" id="ARBA00022679"/>
    </source>
</evidence>
<sequence length="500" mass="57482">MNIVYSLIFWISIVLMVILVNPNLKINRITIKDATPKEWRLGIALIIYVIIVCLLPMDLSPTYNGERQNQRQQYEKQAEAFAAGHLYLDLEPSPELLAMENPYDRNARDAEDVQFEYDTAYYKGHYYMYFGVTPVVLVYLPYLLITGHSLLGFRGTQIIVTVLIFAMCLLFKKLSDIFFKEMKFGSYIMLCATMSIISVWYAVGAPSLYTVPNVMGICVELFSFFFYLKAVYDDCGENRSIVYAVLGGLFGALAFGCRPTIAFANFFAIPLVVTYFRRRGFSIKLLLKLLFVAIPYAVCGGLIMAYNYLRFENPFEFGQSYQLTTEDQSQYMSMLSRLNLKEEIHGIVHYFVISSRDINLLELGAFVSFPILLFIVFAIFNRKTFGEMKKDKMIASVVTLVLINIFIAAMDTLWSPYFWPRYRMDIYWLVGVLAFIAIGYCFRVYENSKALTVVIAVLCDISIAMCFLMCIYPFDHNFTFDFNLTVMDVVKSLVTFGMVQ</sequence>
<feature type="transmembrane region" description="Helical" evidence="8">
    <location>
        <begin position="7"/>
        <end position="24"/>
    </location>
</feature>
<name>A0A1G5S4K3_PSEXY</name>
<evidence type="ECO:0000256" key="2">
    <source>
        <dbReference type="ARBA" id="ARBA00022475"/>
    </source>
</evidence>
<keyword evidence="3" id="KW-0328">Glycosyltransferase</keyword>
<keyword evidence="7 8" id="KW-0472">Membrane</keyword>
<accession>A0A1G5S4K3</accession>
<comment type="subcellular location">
    <subcellularLocation>
        <location evidence="1">Cell membrane</location>
        <topology evidence="1">Multi-pass membrane protein</topology>
    </subcellularLocation>
</comment>
<gene>
    <name evidence="9" type="ORF">SAMN02910350_02714</name>
</gene>
<dbReference type="GO" id="GO:0016763">
    <property type="term" value="F:pentosyltransferase activity"/>
    <property type="evidence" value="ECO:0007669"/>
    <property type="project" value="TreeGrafter"/>
</dbReference>
<dbReference type="PANTHER" id="PTHR33908">
    <property type="entry name" value="MANNOSYLTRANSFERASE YKCB-RELATED"/>
    <property type="match status" value="1"/>
</dbReference>
<feature type="transmembrane region" description="Helical" evidence="8">
    <location>
        <begin position="363"/>
        <end position="381"/>
    </location>
</feature>
<evidence type="ECO:0000313" key="10">
    <source>
        <dbReference type="Proteomes" id="UP000199428"/>
    </source>
</evidence>
<feature type="transmembrane region" description="Helical" evidence="8">
    <location>
        <begin position="452"/>
        <end position="474"/>
    </location>
</feature>
<feature type="transmembrane region" description="Helical" evidence="8">
    <location>
        <begin position="39"/>
        <end position="57"/>
    </location>
</feature>
<dbReference type="PANTHER" id="PTHR33908:SF11">
    <property type="entry name" value="MEMBRANE PROTEIN"/>
    <property type="match status" value="1"/>
</dbReference>
<evidence type="ECO:0000256" key="6">
    <source>
        <dbReference type="ARBA" id="ARBA00022989"/>
    </source>
</evidence>
<keyword evidence="5 8" id="KW-0812">Transmembrane</keyword>
<dbReference type="EMBL" id="FMWK01000019">
    <property type="protein sequence ID" value="SCZ81253.1"/>
    <property type="molecule type" value="Genomic_DNA"/>
</dbReference>
<feature type="transmembrane region" description="Helical" evidence="8">
    <location>
        <begin position="240"/>
        <end position="255"/>
    </location>
</feature>
<dbReference type="InterPro" id="IPR050297">
    <property type="entry name" value="LipidA_mod_glycosyltrf_83"/>
</dbReference>
<evidence type="ECO:0000313" key="9">
    <source>
        <dbReference type="EMBL" id="SCZ81253.1"/>
    </source>
</evidence>
<feature type="transmembrane region" description="Helical" evidence="8">
    <location>
        <begin position="289"/>
        <end position="309"/>
    </location>
</feature>
<feature type="transmembrane region" description="Helical" evidence="8">
    <location>
        <begin position="151"/>
        <end position="172"/>
    </location>
</feature>
<dbReference type="RefSeq" id="WP_176757697.1">
    <property type="nucleotide sequence ID" value="NZ_FMWK01000019.1"/>
</dbReference>
<evidence type="ECO:0000256" key="3">
    <source>
        <dbReference type="ARBA" id="ARBA00022676"/>
    </source>
</evidence>
<feature type="transmembrane region" description="Helical" evidence="8">
    <location>
        <begin position="261"/>
        <end position="277"/>
    </location>
</feature>
<organism evidence="9 10">
    <name type="scientific">Pseudobutyrivibrio xylanivorans</name>
    <dbReference type="NCBI Taxonomy" id="185007"/>
    <lineage>
        <taxon>Bacteria</taxon>
        <taxon>Bacillati</taxon>
        <taxon>Bacillota</taxon>
        <taxon>Clostridia</taxon>
        <taxon>Lachnospirales</taxon>
        <taxon>Lachnospiraceae</taxon>
        <taxon>Pseudobutyrivibrio</taxon>
    </lineage>
</organism>
<keyword evidence="2" id="KW-1003">Cell membrane</keyword>
<keyword evidence="4" id="KW-0808">Transferase</keyword>